<reference evidence="11" key="1">
    <citation type="submission" date="2021-07" db="EMBL/GenBank/DDBJ databases">
        <title>Zhongshania sp. CAU 1632 isolated from seawater.</title>
        <authorList>
            <person name="Kim W."/>
        </authorList>
    </citation>
    <scope>NUCLEOTIDE SEQUENCE</scope>
    <source>
        <strain evidence="11">CAU 1632</strain>
    </source>
</reference>
<dbReference type="RefSeq" id="WP_219044447.1">
    <property type="nucleotide sequence ID" value="NZ_JAHWDQ010000004.1"/>
</dbReference>
<evidence type="ECO:0000259" key="10">
    <source>
        <dbReference type="Pfam" id="PF07992"/>
    </source>
</evidence>
<evidence type="ECO:0000259" key="9">
    <source>
        <dbReference type="Pfam" id="PF00724"/>
    </source>
</evidence>
<evidence type="ECO:0000313" key="12">
    <source>
        <dbReference type="Proteomes" id="UP001166291"/>
    </source>
</evidence>
<dbReference type="Proteomes" id="UP001166291">
    <property type="component" value="Unassembled WGS sequence"/>
</dbReference>
<keyword evidence="6" id="KW-0560">Oxidoreductase</keyword>
<accession>A0ABS6VV44</accession>
<evidence type="ECO:0000256" key="8">
    <source>
        <dbReference type="ARBA" id="ARBA00023014"/>
    </source>
</evidence>
<comment type="cofactor">
    <cofactor evidence="2">
        <name>[4Fe-4S] cluster</name>
        <dbReference type="ChEBI" id="CHEBI:49883"/>
    </cofactor>
</comment>
<evidence type="ECO:0000256" key="3">
    <source>
        <dbReference type="ARBA" id="ARBA00022630"/>
    </source>
</evidence>
<dbReference type="CDD" id="cd02803">
    <property type="entry name" value="OYE_like_FMN_family"/>
    <property type="match status" value="1"/>
</dbReference>
<feature type="domain" description="NADH:flavin oxidoreductase/NADH oxidase N-terminal" evidence="9">
    <location>
        <begin position="13"/>
        <end position="365"/>
    </location>
</feature>
<keyword evidence="3" id="KW-0285">Flavoprotein</keyword>
<proteinExistence type="predicted"/>
<comment type="cofactor">
    <cofactor evidence="1">
        <name>FMN</name>
        <dbReference type="ChEBI" id="CHEBI:58210"/>
    </cofactor>
</comment>
<evidence type="ECO:0000256" key="5">
    <source>
        <dbReference type="ARBA" id="ARBA00022723"/>
    </source>
</evidence>
<evidence type="ECO:0000256" key="1">
    <source>
        <dbReference type="ARBA" id="ARBA00001917"/>
    </source>
</evidence>
<name>A0ABS6VV44_9GAMM</name>
<dbReference type="Pfam" id="PF00724">
    <property type="entry name" value="Oxidored_FMN"/>
    <property type="match status" value="1"/>
</dbReference>
<evidence type="ECO:0000256" key="6">
    <source>
        <dbReference type="ARBA" id="ARBA00023002"/>
    </source>
</evidence>
<keyword evidence="4" id="KW-0288">FMN</keyword>
<dbReference type="InterPro" id="IPR023753">
    <property type="entry name" value="FAD/NAD-binding_dom"/>
</dbReference>
<sequence length="709" mass="76355">MSSPLRHITSQGQIGKLVLKNRIIMTPMGSNTADDDGFCGDKTKNYYEARAKGGCAMIIMGSVSIAWPQGSANWRHIAISDDKYIPGLSNTVKTVHQNGCLIAAQLHHGGFMAINDSARGDAILCPSAPVGSSADELTPYMTPEELDSISAPAREPSFAVHYQEASKSDINWLINKYAEAAQRAKTCGFDGVEIHAGHGYIISSFLNPAVNRRTDEYGGSIENRSRLLIEVIRAIKEINGDDFPVWFRFDSVHFTKDGITNEDAVSTAILASSAGADAVHCSADGDHNKGTCYSEGHSTHTPAGFVPFAHNVKKAVKVPVICPGRIEPEVGDALIKDGKIDFVTMGRKLLADPELPIKIVENRMKEIRPCIYCYTCISSIFKSQHIRCAVNARTGYEGERNIIASVSHKNVLVIGGGPGGMEAARVASERGHKVTLVEKSCRLGGSVFFSGVSYPPNGKLVKYLSHQLSKLKVDVRLNTIATPELVKHLKPDVVIVAVGAARETPNVPGIDLPHVFGGDDIRNMITGENADELSGKISATTNMMLTLGSSTGITGNTELMRTMSKIWMPIGRKIVMVGGGLVAVELAEFFAERKREVTILHEGNVFASETPLVRRWRNLADIKQLGVTLIPNSTLKSIANSSLVYTNEGGQDREISADSIILTSGVVPNLSLADSLESIGFDVRLVGDCKSVDYIEGAIHSGFTTAIAL</sequence>
<comment type="caution">
    <text evidence="11">The sequence shown here is derived from an EMBL/GenBank/DDBJ whole genome shotgun (WGS) entry which is preliminary data.</text>
</comment>
<protein>
    <submittedName>
        <fullName evidence="11">NAD(P)/FAD-dependent oxidoreductase</fullName>
    </submittedName>
</protein>
<evidence type="ECO:0000313" key="11">
    <source>
        <dbReference type="EMBL" id="MBW2942210.1"/>
    </source>
</evidence>
<dbReference type="PANTHER" id="PTHR42917">
    <property type="entry name" value="2,4-DIENOYL-COA REDUCTASE"/>
    <property type="match status" value="1"/>
</dbReference>
<dbReference type="Pfam" id="PF07992">
    <property type="entry name" value="Pyr_redox_2"/>
    <property type="match status" value="1"/>
</dbReference>
<dbReference type="PANTHER" id="PTHR42917:SF2">
    <property type="entry name" value="2,4-DIENOYL-COA REDUCTASE [(2E)-ENOYL-COA-PRODUCING]"/>
    <property type="match status" value="1"/>
</dbReference>
<evidence type="ECO:0000256" key="7">
    <source>
        <dbReference type="ARBA" id="ARBA00023004"/>
    </source>
</evidence>
<keyword evidence="7" id="KW-0408">Iron</keyword>
<keyword evidence="8" id="KW-0411">Iron-sulfur</keyword>
<keyword evidence="5" id="KW-0479">Metal-binding</keyword>
<keyword evidence="12" id="KW-1185">Reference proteome</keyword>
<dbReference type="EMBL" id="JAHWDQ010000004">
    <property type="protein sequence ID" value="MBW2942210.1"/>
    <property type="molecule type" value="Genomic_DNA"/>
</dbReference>
<dbReference type="InterPro" id="IPR051793">
    <property type="entry name" value="NADH:flavin_oxidoreductase"/>
</dbReference>
<evidence type="ECO:0000256" key="4">
    <source>
        <dbReference type="ARBA" id="ARBA00022643"/>
    </source>
</evidence>
<gene>
    <name evidence="11" type="ORF">KXJ70_15550</name>
</gene>
<organism evidence="11 12">
    <name type="scientific">Zhongshania aquimaris</name>
    <dbReference type="NCBI Taxonomy" id="2857107"/>
    <lineage>
        <taxon>Bacteria</taxon>
        <taxon>Pseudomonadati</taxon>
        <taxon>Pseudomonadota</taxon>
        <taxon>Gammaproteobacteria</taxon>
        <taxon>Cellvibrionales</taxon>
        <taxon>Spongiibacteraceae</taxon>
        <taxon>Zhongshania</taxon>
    </lineage>
</organism>
<dbReference type="InterPro" id="IPR001155">
    <property type="entry name" value="OxRdtase_FMN_N"/>
</dbReference>
<feature type="domain" description="FAD/NAD(P)-binding" evidence="10">
    <location>
        <begin position="410"/>
        <end position="680"/>
    </location>
</feature>
<evidence type="ECO:0000256" key="2">
    <source>
        <dbReference type="ARBA" id="ARBA00001966"/>
    </source>
</evidence>